<evidence type="ECO:0000313" key="1">
    <source>
        <dbReference type="EMBL" id="ASJ24343.1"/>
    </source>
</evidence>
<dbReference type="Proteomes" id="UP000197424">
    <property type="component" value="Chromosome"/>
</dbReference>
<gene>
    <name evidence="1" type="ORF">LHGZ1_1512</name>
</gene>
<proteinExistence type="predicted"/>
<sequence>MALSPPKSGHPFQVEINAPSQPVLQFEMVEMAMGISRFTALPYGKNHWRVQVGLPGCVTGSSQWIMDVEVNRQHYRIGFSTQAS</sequence>
<reference evidence="2" key="1">
    <citation type="submission" date="2017-06" db="EMBL/GenBank/DDBJ databases">
        <title>Whole genome sequence of Laribacter hongkongensis LHGZ1.</title>
        <authorList>
            <person name="Chen D."/>
            <person name="Wu H."/>
            <person name="Chen J."/>
        </authorList>
    </citation>
    <scope>NUCLEOTIDE SEQUENCE [LARGE SCALE GENOMIC DNA]</scope>
    <source>
        <strain evidence="2">LHGZ1</strain>
    </source>
</reference>
<evidence type="ECO:0000313" key="2">
    <source>
        <dbReference type="Proteomes" id="UP000197424"/>
    </source>
</evidence>
<dbReference type="AlphaFoldDB" id="A0A248LJJ4"/>
<organism evidence="1 2">
    <name type="scientific">Laribacter hongkongensis</name>
    <dbReference type="NCBI Taxonomy" id="168471"/>
    <lineage>
        <taxon>Bacteria</taxon>
        <taxon>Pseudomonadati</taxon>
        <taxon>Pseudomonadota</taxon>
        <taxon>Betaproteobacteria</taxon>
        <taxon>Neisseriales</taxon>
        <taxon>Aquaspirillaceae</taxon>
        <taxon>Laribacter</taxon>
    </lineage>
</organism>
<protein>
    <submittedName>
        <fullName evidence="1">Uncharacterized protein</fullName>
    </submittedName>
</protein>
<name>A0A248LJJ4_9NEIS</name>
<accession>A0A248LJJ4</accession>
<dbReference type="EMBL" id="CP022115">
    <property type="protein sequence ID" value="ASJ24343.1"/>
    <property type="molecule type" value="Genomic_DNA"/>
</dbReference>